<dbReference type="GO" id="GO:0006935">
    <property type="term" value="P:chemotaxis"/>
    <property type="evidence" value="ECO:0007669"/>
    <property type="project" value="UniProtKB-KW"/>
</dbReference>
<dbReference type="InterPro" id="IPR001172">
    <property type="entry name" value="FliN_T3SS_HrcQb"/>
</dbReference>
<dbReference type="PRINTS" id="PR00956">
    <property type="entry name" value="FLGMOTORFLIN"/>
</dbReference>
<evidence type="ECO:0000313" key="8">
    <source>
        <dbReference type="EMBL" id="RKD24204.1"/>
    </source>
</evidence>
<organism evidence="8 9">
    <name type="scientific">Ammoniphilus oxalaticus</name>
    <dbReference type="NCBI Taxonomy" id="66863"/>
    <lineage>
        <taxon>Bacteria</taxon>
        <taxon>Bacillati</taxon>
        <taxon>Bacillota</taxon>
        <taxon>Bacilli</taxon>
        <taxon>Bacillales</taxon>
        <taxon>Paenibacillaceae</taxon>
        <taxon>Aneurinibacillus group</taxon>
        <taxon>Ammoniphilus</taxon>
    </lineage>
</organism>
<dbReference type="InterPro" id="IPR012826">
    <property type="entry name" value="FliN"/>
</dbReference>
<comment type="similarity">
    <text evidence="2">Belongs to the FliN/MopA/SpaO family.</text>
</comment>
<dbReference type="EMBL" id="MCHY01000008">
    <property type="protein sequence ID" value="RKD24204.1"/>
    <property type="molecule type" value="Genomic_DNA"/>
</dbReference>
<evidence type="ECO:0000256" key="2">
    <source>
        <dbReference type="ARBA" id="ARBA00009226"/>
    </source>
</evidence>
<evidence type="ECO:0000256" key="6">
    <source>
        <dbReference type="ARBA" id="ARBA00023136"/>
    </source>
</evidence>
<keyword evidence="8" id="KW-0282">Flagellum</keyword>
<dbReference type="InterPro" id="IPR051469">
    <property type="entry name" value="FliN/MopA/SpaO"/>
</dbReference>
<keyword evidence="4" id="KW-0145">Chemotaxis</keyword>
<evidence type="ECO:0000256" key="3">
    <source>
        <dbReference type="ARBA" id="ARBA00022475"/>
    </source>
</evidence>
<comment type="subcellular location">
    <subcellularLocation>
        <location evidence="1">Cell membrane</location>
        <topology evidence="1">Peripheral membrane protein</topology>
        <orientation evidence="1">Cytoplasmic side</orientation>
    </subcellularLocation>
</comment>
<evidence type="ECO:0000313" key="9">
    <source>
        <dbReference type="Proteomes" id="UP000284219"/>
    </source>
</evidence>
<dbReference type="PANTHER" id="PTHR43484">
    <property type="match status" value="1"/>
</dbReference>
<dbReference type="NCBIfam" id="TIGR02480">
    <property type="entry name" value="fliN"/>
    <property type="match status" value="1"/>
</dbReference>
<keyword evidence="8" id="KW-0969">Cilium</keyword>
<reference evidence="8 9" key="1">
    <citation type="submission" date="2016-08" db="EMBL/GenBank/DDBJ databases">
        <title>Novel Firmicute Genomes.</title>
        <authorList>
            <person name="Poppleton D.I."/>
            <person name="Gribaldo S."/>
        </authorList>
    </citation>
    <scope>NUCLEOTIDE SEQUENCE [LARGE SCALE GENOMIC DNA]</scope>
    <source>
        <strain evidence="8 9">RAOx-1</strain>
    </source>
</reference>
<dbReference type="InterPro" id="IPR036429">
    <property type="entry name" value="SpoA-like_sf"/>
</dbReference>
<dbReference type="GO" id="GO:0009425">
    <property type="term" value="C:bacterial-type flagellum basal body"/>
    <property type="evidence" value="ECO:0007669"/>
    <property type="project" value="InterPro"/>
</dbReference>
<keyword evidence="8" id="KW-0966">Cell projection</keyword>
<keyword evidence="6" id="KW-0472">Membrane</keyword>
<dbReference type="AlphaFoldDB" id="A0A419SJI3"/>
<feature type="domain" description="Flagellar motor switch protein FliN-like C-terminal" evidence="7">
    <location>
        <begin position="32"/>
        <end position="101"/>
    </location>
</feature>
<evidence type="ECO:0000256" key="4">
    <source>
        <dbReference type="ARBA" id="ARBA00022500"/>
    </source>
</evidence>
<dbReference type="GO" id="GO:0005886">
    <property type="term" value="C:plasma membrane"/>
    <property type="evidence" value="ECO:0007669"/>
    <property type="project" value="UniProtKB-SubCell"/>
</dbReference>
<keyword evidence="5" id="KW-0283">Flagellar rotation</keyword>
<proteinExistence type="inferred from homology"/>
<dbReference type="SUPFAM" id="SSF101801">
    <property type="entry name" value="Surface presentation of antigens (SPOA)"/>
    <property type="match status" value="1"/>
</dbReference>
<dbReference type="GO" id="GO:0071973">
    <property type="term" value="P:bacterial-type flagellum-dependent cell motility"/>
    <property type="evidence" value="ECO:0007669"/>
    <property type="project" value="InterPro"/>
</dbReference>
<evidence type="ECO:0000259" key="7">
    <source>
        <dbReference type="Pfam" id="PF01052"/>
    </source>
</evidence>
<protein>
    <submittedName>
        <fullName evidence="8">Flagellar motor switch protein FliN</fullName>
    </submittedName>
</protein>
<gene>
    <name evidence="8" type="ORF">BEP19_07300</name>
</gene>
<keyword evidence="9" id="KW-1185">Reference proteome</keyword>
<dbReference type="RefSeq" id="WP_120189468.1">
    <property type="nucleotide sequence ID" value="NZ_MCHY01000008.1"/>
</dbReference>
<keyword evidence="3" id="KW-1003">Cell membrane</keyword>
<sequence>MSNVEKNVRLVQFSPFSEDEELAAGTRPLSMLLDIPLEVAVELGRASLPVKEILEWEPGSIFALNKLAGEAVDLKVNNQQIAKGEVLVLDDNFGVRITEVVSERERLNRLK</sequence>
<dbReference type="OrthoDB" id="9773459at2"/>
<comment type="caution">
    <text evidence="8">The sequence shown here is derived from an EMBL/GenBank/DDBJ whole genome shotgun (WGS) entry which is preliminary data.</text>
</comment>
<dbReference type="Proteomes" id="UP000284219">
    <property type="component" value="Unassembled WGS sequence"/>
</dbReference>
<dbReference type="GO" id="GO:0003774">
    <property type="term" value="F:cytoskeletal motor activity"/>
    <property type="evidence" value="ECO:0007669"/>
    <property type="project" value="InterPro"/>
</dbReference>
<name>A0A419SJI3_9BACL</name>
<accession>A0A419SJI3</accession>
<evidence type="ECO:0000256" key="5">
    <source>
        <dbReference type="ARBA" id="ARBA00022779"/>
    </source>
</evidence>
<dbReference type="Pfam" id="PF01052">
    <property type="entry name" value="FliMN_C"/>
    <property type="match status" value="1"/>
</dbReference>
<dbReference type="InterPro" id="IPR001543">
    <property type="entry name" value="FliN-like_C"/>
</dbReference>
<evidence type="ECO:0000256" key="1">
    <source>
        <dbReference type="ARBA" id="ARBA00004413"/>
    </source>
</evidence>
<dbReference type="PANTHER" id="PTHR43484:SF1">
    <property type="entry name" value="FLAGELLAR MOTOR SWITCH PROTEIN FLIN"/>
    <property type="match status" value="1"/>
</dbReference>
<dbReference type="Gene3D" id="2.30.330.10">
    <property type="entry name" value="SpoA-like"/>
    <property type="match status" value="1"/>
</dbReference>